<dbReference type="AlphaFoldDB" id="A0A4D6X6B2"/>
<dbReference type="RefSeq" id="WP_136912509.1">
    <property type="nucleotide sequence ID" value="NZ_CP039371.1"/>
</dbReference>
<proteinExistence type="predicted"/>
<protein>
    <submittedName>
        <fullName evidence="1">Cro/Cl family transcriptional regulator</fullName>
    </submittedName>
</protein>
<evidence type="ECO:0000313" key="1">
    <source>
        <dbReference type="EMBL" id="QCI10221.1"/>
    </source>
</evidence>
<name>A0A4D6X6B2_PSEPU</name>
<dbReference type="EMBL" id="CP039371">
    <property type="protein sequence ID" value="QCI10221.1"/>
    <property type="molecule type" value="Genomic_DNA"/>
</dbReference>
<accession>A0A4D6X6B2</accession>
<dbReference type="Gene3D" id="1.10.260.40">
    <property type="entry name" value="lambda repressor-like DNA-binding domains"/>
    <property type="match status" value="1"/>
</dbReference>
<dbReference type="GO" id="GO:0003677">
    <property type="term" value="F:DNA binding"/>
    <property type="evidence" value="ECO:0007669"/>
    <property type="project" value="InterPro"/>
</dbReference>
<organism evidence="1 2">
    <name type="scientific">Pseudomonas putida</name>
    <name type="common">Arthrobacter siderocapsulatus</name>
    <dbReference type="NCBI Taxonomy" id="303"/>
    <lineage>
        <taxon>Bacteria</taxon>
        <taxon>Pseudomonadati</taxon>
        <taxon>Pseudomonadota</taxon>
        <taxon>Gammaproteobacteria</taxon>
        <taxon>Pseudomonadales</taxon>
        <taxon>Pseudomonadaceae</taxon>
        <taxon>Pseudomonas</taxon>
    </lineage>
</organism>
<dbReference type="InterPro" id="IPR010982">
    <property type="entry name" value="Lambda_DNA-bd_dom_sf"/>
</dbReference>
<dbReference type="Proteomes" id="UP000298551">
    <property type="component" value="Chromosome"/>
</dbReference>
<evidence type="ECO:0000313" key="2">
    <source>
        <dbReference type="Proteomes" id="UP000298551"/>
    </source>
</evidence>
<gene>
    <name evidence="1" type="ORF">E6B08_01725</name>
</gene>
<reference evidence="2" key="1">
    <citation type="submission" date="2019-04" db="EMBL/GenBank/DDBJ databases">
        <title>Genome sequence of Pseudomonas putida 1290, an auxin catabolizing strain.</title>
        <authorList>
            <person name="Laird T.S."/>
            <person name="Leveau J.H.J."/>
        </authorList>
    </citation>
    <scope>NUCLEOTIDE SEQUENCE [LARGE SCALE GENOMIC DNA]</scope>
    <source>
        <strain evidence="2">1290</strain>
    </source>
</reference>
<sequence length="226" mass="23829">MNTMYAPSPSSGLADRSFNAASRHLEAEREKAKSSTGSTALAWGYGLTVAFALCIGTLAPQPQPRESRESREYRASVQGIAKLDSAVAPRTAAEALSYVRTTLKPAVTELASIFGVSRQAIYNWQAGEHISEGNQALLYELAAAADRIVAHPLAGQVNAKRKLPGGTSLLEAVAGGMSGVEAAGKLIAMAEKEGAQRAVMESRLKNRNRAAVDLASVGSPHLKDRV</sequence>
<dbReference type="OrthoDB" id="8912597at2"/>